<dbReference type="GeneID" id="72068484"/>
<protein>
    <submittedName>
        <fullName evidence="1">Uncharacterized protein</fullName>
    </submittedName>
</protein>
<evidence type="ECO:0000313" key="2">
    <source>
        <dbReference type="Proteomes" id="UP000829364"/>
    </source>
</evidence>
<proteinExistence type="predicted"/>
<keyword evidence="2" id="KW-1185">Reference proteome</keyword>
<dbReference type="EMBL" id="CP086359">
    <property type="protein sequence ID" value="UNI20450.1"/>
    <property type="molecule type" value="Genomic_DNA"/>
</dbReference>
<sequence length="178" mass="19299">MTHAQEAPFIARTRLVPHNTGGFVDEQEAWWVGIAGLLASRHHLACIESTISRDGLFPPSAGLAPTAHRQTGMVSLPPWGGRRPNGAATAAKVMQRDQAAVFHDVCLAVNLIHDLFVSIHPLTHPAIHLIDTSQCLCPFSSPLRVTAAAFTVPGNFDRSESVSSPLPRILREISSLYR</sequence>
<dbReference type="KEGG" id="ptkz:JDV02_006535"/>
<dbReference type="Proteomes" id="UP000829364">
    <property type="component" value="Chromosome 6"/>
</dbReference>
<dbReference type="AlphaFoldDB" id="A0A9Q8VBF3"/>
<organism evidence="1 2">
    <name type="scientific">Purpureocillium takamizusanense</name>
    <dbReference type="NCBI Taxonomy" id="2060973"/>
    <lineage>
        <taxon>Eukaryota</taxon>
        <taxon>Fungi</taxon>
        <taxon>Dikarya</taxon>
        <taxon>Ascomycota</taxon>
        <taxon>Pezizomycotina</taxon>
        <taxon>Sordariomycetes</taxon>
        <taxon>Hypocreomycetidae</taxon>
        <taxon>Hypocreales</taxon>
        <taxon>Ophiocordycipitaceae</taxon>
        <taxon>Purpureocillium</taxon>
    </lineage>
</organism>
<accession>A0A9Q8VBF3</accession>
<reference evidence="1" key="1">
    <citation type="submission" date="2021-11" db="EMBL/GenBank/DDBJ databases">
        <title>Purpureocillium_takamizusanense_genome.</title>
        <authorList>
            <person name="Nguyen N.-H."/>
        </authorList>
    </citation>
    <scope>NUCLEOTIDE SEQUENCE</scope>
    <source>
        <strain evidence="1">PT3</strain>
    </source>
</reference>
<dbReference type="RefSeq" id="XP_047843931.1">
    <property type="nucleotide sequence ID" value="XM_047987940.1"/>
</dbReference>
<name>A0A9Q8VBF3_9HYPO</name>
<gene>
    <name evidence="1" type="ORF">JDV02_006535</name>
</gene>
<evidence type="ECO:0000313" key="1">
    <source>
        <dbReference type="EMBL" id="UNI20450.1"/>
    </source>
</evidence>